<keyword evidence="2" id="KW-0812">Transmembrane</keyword>
<dbReference type="Proteomes" id="UP000675920">
    <property type="component" value="Unplaced"/>
</dbReference>
<evidence type="ECO:0000313" key="3">
    <source>
        <dbReference type="Proteomes" id="UP000675920"/>
    </source>
</evidence>
<keyword evidence="3" id="KW-1185">Reference proteome</keyword>
<evidence type="ECO:0000256" key="1">
    <source>
        <dbReference type="SAM" id="MobiDB-lite"/>
    </source>
</evidence>
<sequence length="231" mass="24682">MPATLAVPSPRPPRRLWPLWAVLAVSLAPLLAALAAWSLDWPGARGNYGALVDPPRALPALATLDLGGRPVDMRQSASRRAEPTSLSLAGGVPPALAGNPSLPRSAAHPPRWRMLVAAPAACDAACRHHLWLTRQLRAGTGEDRVRIERVWLVTDGAMPDAALLAEHPDLTVLRVADGASRAALLRWLGDGGSAPRLLDPRDELMLAWPAASDGARMRRDLARLLKVSRIG</sequence>
<dbReference type="OrthoDB" id="9180342at2"/>
<keyword evidence="2" id="KW-1133">Transmembrane helix</keyword>
<reference evidence="4" key="1">
    <citation type="submission" date="2025-08" db="UniProtKB">
        <authorList>
            <consortium name="RefSeq"/>
        </authorList>
    </citation>
    <scope>IDENTIFICATION</scope>
</reference>
<evidence type="ECO:0008006" key="5">
    <source>
        <dbReference type="Google" id="ProtNLM"/>
    </source>
</evidence>
<proteinExistence type="predicted"/>
<evidence type="ECO:0000256" key="2">
    <source>
        <dbReference type="SAM" id="Phobius"/>
    </source>
</evidence>
<feature type="transmembrane region" description="Helical" evidence="2">
    <location>
        <begin position="20"/>
        <end position="39"/>
    </location>
</feature>
<dbReference type="AlphaFoldDB" id="A0A8B6X5A8"/>
<protein>
    <recommendedName>
        <fullName evidence="5">Transmembrane protein</fullName>
    </recommendedName>
</protein>
<organism evidence="3 4">
    <name type="scientific">Derxia gummosa DSM 723</name>
    <dbReference type="NCBI Taxonomy" id="1121388"/>
    <lineage>
        <taxon>Bacteria</taxon>
        <taxon>Pseudomonadati</taxon>
        <taxon>Pseudomonadota</taxon>
        <taxon>Betaproteobacteria</taxon>
        <taxon>Burkholderiales</taxon>
        <taxon>Alcaligenaceae</taxon>
        <taxon>Derxia</taxon>
    </lineage>
</organism>
<dbReference type="RefSeq" id="WP_028312250.1">
    <property type="nucleotide sequence ID" value="NZ_AXWS01000015.1"/>
</dbReference>
<keyword evidence="2" id="KW-0472">Membrane</keyword>
<name>A0A8B6X5A8_9BURK</name>
<accession>A0A8B6X5A8</accession>
<feature type="region of interest" description="Disordered" evidence="1">
    <location>
        <begin position="72"/>
        <end position="104"/>
    </location>
</feature>
<evidence type="ECO:0000313" key="4">
    <source>
        <dbReference type="RefSeq" id="WP_028312250.1"/>
    </source>
</evidence>